<dbReference type="InterPro" id="IPR009071">
    <property type="entry name" value="HMG_box_dom"/>
</dbReference>
<keyword evidence="4" id="KW-0804">Transcription</keyword>
<evidence type="ECO:0000256" key="3">
    <source>
        <dbReference type="ARBA" id="ARBA00023125"/>
    </source>
</evidence>
<evidence type="ECO:0000256" key="4">
    <source>
        <dbReference type="ARBA" id="ARBA00023163"/>
    </source>
</evidence>
<dbReference type="InterPro" id="IPR058606">
    <property type="entry name" value="HTH_Cic_C"/>
</dbReference>
<feature type="DNA-binding region" description="HMG box" evidence="6">
    <location>
        <begin position="108"/>
        <end position="176"/>
    </location>
</feature>
<evidence type="ECO:0000256" key="7">
    <source>
        <dbReference type="SAM" id="MobiDB-lite"/>
    </source>
</evidence>
<keyword evidence="5 6" id="KW-0539">Nucleus</keyword>
<feature type="region of interest" description="Disordered" evidence="7">
    <location>
        <begin position="221"/>
        <end position="248"/>
    </location>
</feature>
<dbReference type="GO" id="GO:0000981">
    <property type="term" value="F:DNA-binding transcription factor activity, RNA polymerase II-specific"/>
    <property type="evidence" value="ECO:0007669"/>
    <property type="project" value="TreeGrafter"/>
</dbReference>
<dbReference type="PANTHER" id="PTHR13059:SF13">
    <property type="entry name" value="PROTEIN CAPICUA HOMOLOG"/>
    <property type="match status" value="1"/>
</dbReference>
<organism evidence="9">
    <name type="scientific">Menopon gallinae</name>
    <name type="common">poultry shaft louse</name>
    <dbReference type="NCBI Taxonomy" id="328185"/>
    <lineage>
        <taxon>Eukaryota</taxon>
        <taxon>Metazoa</taxon>
        <taxon>Ecdysozoa</taxon>
        <taxon>Arthropoda</taxon>
        <taxon>Hexapoda</taxon>
        <taxon>Insecta</taxon>
        <taxon>Pterygota</taxon>
        <taxon>Neoptera</taxon>
        <taxon>Paraneoptera</taxon>
        <taxon>Psocodea</taxon>
        <taxon>Troctomorpha</taxon>
        <taxon>Phthiraptera</taxon>
        <taxon>Amblycera</taxon>
        <taxon>Menoponidae</taxon>
        <taxon>Menopon</taxon>
    </lineage>
</organism>
<dbReference type="SMART" id="SM00398">
    <property type="entry name" value="HMG"/>
    <property type="match status" value="1"/>
</dbReference>
<keyword evidence="1" id="KW-0597">Phosphoprotein</keyword>
<dbReference type="PROSITE" id="PS50118">
    <property type="entry name" value="HMG_BOX_2"/>
    <property type="match status" value="1"/>
</dbReference>
<reference evidence="9" key="1">
    <citation type="journal article" date="2024" name="Gigascience">
        <title>Chromosome-level genome of the poultry shaft louse Menopon gallinae provides insight into the host-switching and adaptive evolution of parasitic lice.</title>
        <authorList>
            <person name="Xu Y."/>
            <person name="Ma L."/>
            <person name="Liu S."/>
            <person name="Liang Y."/>
            <person name="Liu Q."/>
            <person name="He Z."/>
            <person name="Tian L."/>
            <person name="Duan Y."/>
            <person name="Cai W."/>
            <person name="Li H."/>
            <person name="Song F."/>
        </authorList>
    </citation>
    <scope>NUCLEOTIDE SEQUENCE</scope>
    <source>
        <strain evidence="9">Cailab_2023a</strain>
    </source>
</reference>
<evidence type="ECO:0000256" key="2">
    <source>
        <dbReference type="ARBA" id="ARBA00023015"/>
    </source>
</evidence>
<dbReference type="AlphaFoldDB" id="A0AAW2HGG9"/>
<proteinExistence type="predicted"/>
<feature type="compositionally biased region" description="Basic and acidic residues" evidence="7">
    <location>
        <begin position="315"/>
        <end position="334"/>
    </location>
</feature>
<dbReference type="Pfam" id="PF00505">
    <property type="entry name" value="HMG_box"/>
    <property type="match status" value="1"/>
</dbReference>
<dbReference type="SUPFAM" id="SSF47095">
    <property type="entry name" value="HMG-box"/>
    <property type="match status" value="1"/>
</dbReference>
<feature type="domain" description="HMG box" evidence="8">
    <location>
        <begin position="108"/>
        <end position="176"/>
    </location>
</feature>
<evidence type="ECO:0000256" key="5">
    <source>
        <dbReference type="ARBA" id="ARBA00023242"/>
    </source>
</evidence>
<feature type="compositionally biased region" description="Basic and acidic residues" evidence="7">
    <location>
        <begin position="92"/>
        <end position="105"/>
    </location>
</feature>
<accession>A0AAW2HGG9</accession>
<feature type="compositionally biased region" description="Basic and acidic residues" evidence="7">
    <location>
        <begin position="1"/>
        <end position="10"/>
    </location>
</feature>
<dbReference type="EMBL" id="JARGDH010000005">
    <property type="protein sequence ID" value="KAL0268822.1"/>
    <property type="molecule type" value="Genomic_DNA"/>
</dbReference>
<feature type="region of interest" description="Disordered" evidence="7">
    <location>
        <begin position="80"/>
        <end position="105"/>
    </location>
</feature>
<evidence type="ECO:0000259" key="8">
    <source>
        <dbReference type="PROSITE" id="PS50118"/>
    </source>
</evidence>
<evidence type="ECO:0000313" key="9">
    <source>
        <dbReference type="EMBL" id="KAL0268822.1"/>
    </source>
</evidence>
<dbReference type="GO" id="GO:0000977">
    <property type="term" value="F:RNA polymerase II transcription regulatory region sequence-specific DNA binding"/>
    <property type="evidence" value="ECO:0007669"/>
    <property type="project" value="TreeGrafter"/>
</dbReference>
<gene>
    <name evidence="9" type="ORF">PYX00_010635</name>
</gene>
<evidence type="ECO:0000256" key="6">
    <source>
        <dbReference type="PROSITE-ProRule" id="PRU00267"/>
    </source>
</evidence>
<dbReference type="Pfam" id="PF25981">
    <property type="entry name" value="HTH_Cic_C"/>
    <property type="match status" value="1"/>
</dbReference>
<dbReference type="GO" id="GO:0005634">
    <property type="term" value="C:nucleus"/>
    <property type="evidence" value="ECO:0007669"/>
    <property type="project" value="UniProtKB-UniRule"/>
</dbReference>
<keyword evidence="2" id="KW-0805">Transcription regulation</keyword>
<dbReference type="InterPro" id="IPR036910">
    <property type="entry name" value="HMG_box_dom_sf"/>
</dbReference>
<comment type="caution">
    <text evidence="9">The sequence shown here is derived from an EMBL/GenBank/DDBJ whole genome shotgun (WGS) entry which is preliminary data.</text>
</comment>
<dbReference type="Gene3D" id="1.10.30.10">
    <property type="entry name" value="High mobility group box domain"/>
    <property type="match status" value="1"/>
</dbReference>
<keyword evidence="3 6" id="KW-0238">DNA-binding</keyword>
<sequence length="470" mass="52839">MADKLQKEPGLESSNEPLDLSVKKGGSGTDVQLGNGGRMVYDWYNIIPVLHGSSYVLNPPQSPPKVVSRTPSPEIIVIDEDDNQVGTKPGARRKESRSNTRKDVADRIRRPMNAFLIFSKRHRPLVCKKYPNYSNRTVSKVLGGWWYKLNSEQKRKYQEFATEIRRAHSKAHPEWKWHRSNRQEAAKELDQFDYSFELNNAKTDGEPKGTVQQCLESADKQNVTLKEPPVHATDGENRNENNGQGFGVSTSAQLDFHISLQSSGGNNKNNSAEPLATVKLKEDCPTTMCGLEEKFLSLPEYVLEDYLTPNSPEVDEQKSVCVRKSDRRPSDNSRDGCGSRLVGKLFFPPDFRVDKTGDDTLNVSASETDNSRLDFVDERRQLILKLFEQEGFFPSDEAIASFQTTHLDVFPTKLSLQTNLRNVRRRILGRNSSPTNGLLTPPPSAKELSCIGTEPVVTLSDNQFCAFTKT</sequence>
<feature type="region of interest" description="Disordered" evidence="7">
    <location>
        <begin position="1"/>
        <end position="31"/>
    </location>
</feature>
<dbReference type="PANTHER" id="PTHR13059">
    <property type="entry name" value="HMG-BOX TRANSCRIPTION FACTOR BBX"/>
    <property type="match status" value="1"/>
</dbReference>
<feature type="region of interest" description="Disordered" evidence="7">
    <location>
        <begin position="314"/>
        <end position="336"/>
    </location>
</feature>
<protein>
    <recommendedName>
        <fullName evidence="8">HMG box domain-containing protein</fullName>
    </recommendedName>
</protein>
<dbReference type="InterPro" id="IPR052412">
    <property type="entry name" value="CC-Dev_Transcription_Reg"/>
</dbReference>
<evidence type="ECO:0000256" key="1">
    <source>
        <dbReference type="ARBA" id="ARBA00022553"/>
    </source>
</evidence>
<name>A0AAW2HGG9_9NEOP</name>